<evidence type="ECO:0000256" key="1">
    <source>
        <dbReference type="SAM" id="Phobius"/>
    </source>
</evidence>
<gene>
    <name evidence="2" type="ORF">S01H4_53153</name>
</gene>
<sequence length="80" mass="8781">IVIGLGVLYFWIQAWPDRLAVGASKVQLQMVGILGLISLLTLNNAFWIAGLMLATIRFPDIVTPLKNIAFALTTTPKKKD</sequence>
<dbReference type="AlphaFoldDB" id="X1E9Y2"/>
<name>X1E9Y2_9ZZZZ</name>
<organism evidence="2">
    <name type="scientific">marine sediment metagenome</name>
    <dbReference type="NCBI Taxonomy" id="412755"/>
    <lineage>
        <taxon>unclassified sequences</taxon>
        <taxon>metagenomes</taxon>
        <taxon>ecological metagenomes</taxon>
    </lineage>
</organism>
<accession>X1E9Y2</accession>
<feature type="transmembrane region" description="Helical" evidence="1">
    <location>
        <begin position="33"/>
        <end position="56"/>
    </location>
</feature>
<feature type="non-terminal residue" evidence="2">
    <location>
        <position position="1"/>
    </location>
</feature>
<keyword evidence="1" id="KW-0472">Membrane</keyword>
<proteinExistence type="predicted"/>
<keyword evidence="1" id="KW-1133">Transmembrane helix</keyword>
<dbReference type="EMBL" id="BART01030438">
    <property type="protein sequence ID" value="GAH17190.1"/>
    <property type="molecule type" value="Genomic_DNA"/>
</dbReference>
<evidence type="ECO:0000313" key="2">
    <source>
        <dbReference type="EMBL" id="GAH17190.1"/>
    </source>
</evidence>
<comment type="caution">
    <text evidence="2">The sequence shown here is derived from an EMBL/GenBank/DDBJ whole genome shotgun (WGS) entry which is preliminary data.</text>
</comment>
<reference evidence="2" key="1">
    <citation type="journal article" date="2014" name="Front. Microbiol.">
        <title>High frequency of phylogenetically diverse reductive dehalogenase-homologous genes in deep subseafloor sedimentary metagenomes.</title>
        <authorList>
            <person name="Kawai M."/>
            <person name="Futagami T."/>
            <person name="Toyoda A."/>
            <person name="Takaki Y."/>
            <person name="Nishi S."/>
            <person name="Hori S."/>
            <person name="Arai W."/>
            <person name="Tsubouchi T."/>
            <person name="Morono Y."/>
            <person name="Uchiyama I."/>
            <person name="Ito T."/>
            <person name="Fujiyama A."/>
            <person name="Inagaki F."/>
            <person name="Takami H."/>
        </authorList>
    </citation>
    <scope>NUCLEOTIDE SEQUENCE</scope>
    <source>
        <strain evidence="2">Expedition CK06-06</strain>
    </source>
</reference>
<protein>
    <submittedName>
        <fullName evidence="2">Uncharacterized protein</fullName>
    </submittedName>
</protein>
<keyword evidence="1" id="KW-0812">Transmembrane</keyword>